<proteinExistence type="predicted"/>
<keyword evidence="3" id="KW-1185">Reference proteome</keyword>
<gene>
    <name evidence="2" type="ORF">FKW44_009179</name>
</gene>
<evidence type="ECO:0000256" key="1">
    <source>
        <dbReference type="SAM" id="MobiDB-lite"/>
    </source>
</evidence>
<dbReference type="Proteomes" id="UP000595437">
    <property type="component" value="Chromosome 6"/>
</dbReference>
<name>A0A7T8K8P5_CALRO</name>
<evidence type="ECO:0000313" key="2">
    <source>
        <dbReference type="EMBL" id="QQP48760.1"/>
    </source>
</evidence>
<protein>
    <submittedName>
        <fullName evidence="2">Uncharacterized protein</fullName>
    </submittedName>
</protein>
<sequence length="62" mass="6587">MKEDEKKASPRRVSKPCTPPKPLESKTNTPVTPLCSYEDPCGEATAIIQALSGGIVSKGDDN</sequence>
<dbReference type="EMBL" id="CP045895">
    <property type="protein sequence ID" value="QQP48760.1"/>
    <property type="molecule type" value="Genomic_DNA"/>
</dbReference>
<feature type="region of interest" description="Disordered" evidence="1">
    <location>
        <begin position="1"/>
        <end position="34"/>
    </location>
</feature>
<evidence type="ECO:0000313" key="3">
    <source>
        <dbReference type="Proteomes" id="UP000595437"/>
    </source>
</evidence>
<reference evidence="3" key="1">
    <citation type="submission" date="2021-01" db="EMBL/GenBank/DDBJ databases">
        <title>Caligus Genome Assembly.</title>
        <authorList>
            <person name="Gallardo-Escarate C."/>
        </authorList>
    </citation>
    <scope>NUCLEOTIDE SEQUENCE [LARGE SCALE GENOMIC DNA]</scope>
</reference>
<accession>A0A7T8K8P5</accession>
<organism evidence="2 3">
    <name type="scientific">Caligus rogercresseyi</name>
    <name type="common">Sea louse</name>
    <dbReference type="NCBI Taxonomy" id="217165"/>
    <lineage>
        <taxon>Eukaryota</taxon>
        <taxon>Metazoa</taxon>
        <taxon>Ecdysozoa</taxon>
        <taxon>Arthropoda</taxon>
        <taxon>Crustacea</taxon>
        <taxon>Multicrustacea</taxon>
        <taxon>Hexanauplia</taxon>
        <taxon>Copepoda</taxon>
        <taxon>Siphonostomatoida</taxon>
        <taxon>Caligidae</taxon>
        <taxon>Caligus</taxon>
    </lineage>
</organism>
<dbReference type="AlphaFoldDB" id="A0A7T8K8P5"/>